<dbReference type="VEuPathDB" id="FungiDB:LCOR_10784.1"/>
<evidence type="ECO:0000256" key="4">
    <source>
        <dbReference type="SAM" id="Phobius"/>
    </source>
</evidence>
<keyword evidence="7" id="KW-1185">Reference proteome</keyword>
<protein>
    <recommendedName>
        <fullName evidence="8">Galactose oxidase</fullName>
    </recommendedName>
</protein>
<organism evidence="6 7">
    <name type="scientific">Lichtheimia corymbifera JMRC:FSU:9682</name>
    <dbReference type="NCBI Taxonomy" id="1263082"/>
    <lineage>
        <taxon>Eukaryota</taxon>
        <taxon>Fungi</taxon>
        <taxon>Fungi incertae sedis</taxon>
        <taxon>Mucoromycota</taxon>
        <taxon>Mucoromycotina</taxon>
        <taxon>Mucoromycetes</taxon>
        <taxon>Mucorales</taxon>
        <taxon>Lichtheimiaceae</taxon>
        <taxon>Lichtheimia</taxon>
    </lineage>
</organism>
<feature type="signal peptide" evidence="5">
    <location>
        <begin position="1"/>
        <end position="20"/>
    </location>
</feature>
<dbReference type="SUPFAM" id="SSF117281">
    <property type="entry name" value="Kelch motif"/>
    <property type="match status" value="1"/>
</dbReference>
<evidence type="ECO:0000256" key="1">
    <source>
        <dbReference type="ARBA" id="ARBA00022441"/>
    </source>
</evidence>
<dbReference type="STRING" id="1263082.A0A068SC79"/>
<keyword evidence="4" id="KW-0812">Transmembrane</keyword>
<sequence>MHSLLHLIISSSFLFGGLLAQTCTYGPNRTEFSPVLTNDRVYIVGGTMDSADVYSLDLSNGLDINCPYWAKRDKVQINSQFGPFMYGVAYPASPGGTSETLYVQAGDGGTDAMTKLVQYNVSGSWRAPPLSGGSPTARAAMSATINSTGTAFYYGGRARQGSDTQYFDDFFTFDTNTASWGWPEITYGWGKAPRRYGHSATLVGDKLFVFGGAVALDSSTKMYADFQSVLVFDTVENTALSMATIGDIPPARFGFSATPAPDGKSIVVFGGLNTSASGFDSSQDVFVLDTCTLTWSKPEVSGDAPVARAGHGAITYGQYMLVMLGYSGILQYQEQKQPNLTNSVGILDMKSWKWVDKISHQDDPSRYDNPGCSFSFPNFPSDANVYGGDHPLPYDPTVISNPNKPSNGARNKGLAIGFSLLGALLVVFGVWWYMRRQRRKARALNPRWLPGAVTSQQNNNDYPLFVYQDMEGMAASDEKIKRYGEGMRTSTSNTYTASDHAQWQRSLDIDSEQPEDGRAMSRHMDVWERMRDLHGQHSEQAQQQRKTDNPPSFSLI</sequence>
<feature type="region of interest" description="Disordered" evidence="3">
    <location>
        <begin position="534"/>
        <end position="556"/>
    </location>
</feature>
<evidence type="ECO:0000256" key="3">
    <source>
        <dbReference type="SAM" id="MobiDB-lite"/>
    </source>
</evidence>
<keyword evidence="4" id="KW-0472">Membrane</keyword>
<evidence type="ECO:0000313" key="7">
    <source>
        <dbReference type="Proteomes" id="UP000027586"/>
    </source>
</evidence>
<feature type="compositionally biased region" description="Polar residues" evidence="3">
    <location>
        <begin position="488"/>
        <end position="505"/>
    </location>
</feature>
<dbReference type="InterPro" id="IPR015915">
    <property type="entry name" value="Kelch-typ_b-propeller"/>
</dbReference>
<feature type="transmembrane region" description="Helical" evidence="4">
    <location>
        <begin position="413"/>
        <end position="434"/>
    </location>
</feature>
<feature type="compositionally biased region" description="Polar residues" evidence="3">
    <location>
        <begin position="538"/>
        <end position="556"/>
    </location>
</feature>
<evidence type="ECO:0000256" key="5">
    <source>
        <dbReference type="SAM" id="SignalP"/>
    </source>
</evidence>
<keyword evidence="1" id="KW-0880">Kelch repeat</keyword>
<dbReference type="EMBL" id="CBTN010000079">
    <property type="protein sequence ID" value="CDH59983.1"/>
    <property type="molecule type" value="Genomic_DNA"/>
</dbReference>
<dbReference type="PANTHER" id="PTHR46093:SF3">
    <property type="entry name" value="ACYL-COA-BINDING DOMAIN-CONTAINING PROTEIN 4"/>
    <property type="match status" value="1"/>
</dbReference>
<proteinExistence type="predicted"/>
<reference evidence="6" key="1">
    <citation type="submission" date="2013-08" db="EMBL/GenBank/DDBJ databases">
        <title>Gene expansion shapes genome architecture in the human pathogen Lichtheimia corymbifera: an evolutionary genomics analysis in the ancient terrestrial Mucorales (Mucoromycotina).</title>
        <authorList>
            <person name="Schwartze V.U."/>
            <person name="Winter S."/>
            <person name="Shelest E."/>
            <person name="Marcet-Houben M."/>
            <person name="Horn F."/>
            <person name="Wehner S."/>
            <person name="Hoffmann K."/>
            <person name="Riege K."/>
            <person name="Sammeth M."/>
            <person name="Nowrousian M."/>
            <person name="Valiante V."/>
            <person name="Linde J."/>
            <person name="Jacobsen I.D."/>
            <person name="Marz M."/>
            <person name="Brakhage A.A."/>
            <person name="Gabaldon T."/>
            <person name="Bocker S."/>
            <person name="Voigt K."/>
        </authorList>
    </citation>
    <scope>NUCLEOTIDE SEQUENCE [LARGE SCALE GENOMIC DNA]</scope>
    <source>
        <strain evidence="6">FSU 9682</strain>
    </source>
</reference>
<evidence type="ECO:0000256" key="2">
    <source>
        <dbReference type="ARBA" id="ARBA00022737"/>
    </source>
</evidence>
<accession>A0A068SC79</accession>
<keyword evidence="5" id="KW-0732">Signal</keyword>
<dbReference type="AlphaFoldDB" id="A0A068SC79"/>
<gene>
    <name evidence="6" type="ORF">LCOR_10784.1</name>
</gene>
<dbReference type="Gene3D" id="2.120.10.80">
    <property type="entry name" value="Kelch-type beta propeller"/>
    <property type="match status" value="2"/>
</dbReference>
<keyword evidence="4" id="KW-1133">Transmembrane helix</keyword>
<dbReference type="OrthoDB" id="2363659at2759"/>
<comment type="caution">
    <text evidence="6">The sequence shown here is derived from an EMBL/GenBank/DDBJ whole genome shotgun (WGS) entry which is preliminary data.</text>
</comment>
<keyword evidence="2" id="KW-0677">Repeat</keyword>
<feature type="region of interest" description="Disordered" evidence="3">
    <location>
        <begin position="488"/>
        <end position="520"/>
    </location>
</feature>
<dbReference type="PANTHER" id="PTHR46093">
    <property type="entry name" value="ACYL-COA-BINDING DOMAIN-CONTAINING PROTEIN 5"/>
    <property type="match status" value="1"/>
</dbReference>
<dbReference type="Proteomes" id="UP000027586">
    <property type="component" value="Unassembled WGS sequence"/>
</dbReference>
<feature type="chain" id="PRO_5001655728" description="Galactose oxidase" evidence="5">
    <location>
        <begin position="21"/>
        <end position="556"/>
    </location>
</feature>
<name>A0A068SC79_9FUNG</name>
<evidence type="ECO:0000313" key="6">
    <source>
        <dbReference type="EMBL" id="CDH59983.1"/>
    </source>
</evidence>
<dbReference type="Pfam" id="PF24681">
    <property type="entry name" value="Kelch_KLHDC2_KLHL20_DRC7"/>
    <property type="match status" value="1"/>
</dbReference>
<evidence type="ECO:0008006" key="8">
    <source>
        <dbReference type="Google" id="ProtNLM"/>
    </source>
</evidence>